<organism evidence="1">
    <name type="scientific">Mycobacterium kansasii</name>
    <dbReference type="NCBI Taxonomy" id="1768"/>
    <lineage>
        <taxon>Bacteria</taxon>
        <taxon>Bacillati</taxon>
        <taxon>Actinomycetota</taxon>
        <taxon>Actinomycetes</taxon>
        <taxon>Mycobacteriales</taxon>
        <taxon>Mycobacteriaceae</taxon>
        <taxon>Mycobacterium</taxon>
    </lineage>
</organism>
<dbReference type="AlphaFoldDB" id="A0A653F428"/>
<reference evidence="1" key="1">
    <citation type="submission" date="2019-05" db="EMBL/GenBank/DDBJ databases">
        <authorList>
            <person name="Naeem R."/>
            <person name="Antony C."/>
            <person name="Guan Q."/>
        </authorList>
    </citation>
    <scope>NUCLEOTIDE SEQUENCE</scope>
    <source>
        <strain evidence="1">3</strain>
    </source>
</reference>
<sequence>MRSRAVSLPLACTFSMAVSPTGCRDSARRLCSSASLPAVVWMSIVCSAAGSAVWSVTLVMGVDGIGSHRLRRQEAIACRTSSVLAVAQCASAARAFGRPAGPTCLGSSSPAAAEQEPALAALAAVAAVATGADQGARAAAAAVAAVAAVADQLSVAAAAGAAVAISAGGAADAGGAARTAGENIGMPARRSAF</sequence>
<proteinExistence type="predicted"/>
<accession>A0A653F428</accession>
<evidence type="ECO:0000313" key="1">
    <source>
        <dbReference type="EMBL" id="VTP04418.1"/>
    </source>
</evidence>
<gene>
    <name evidence="1" type="ORF">BIN_B_04444</name>
</gene>
<dbReference type="EMBL" id="LR589366">
    <property type="protein sequence ID" value="VTP04418.1"/>
    <property type="molecule type" value="Genomic_DNA"/>
</dbReference>
<name>A0A653F428_MYCKA</name>
<protein>
    <submittedName>
        <fullName evidence="1">Uncharacterized protein</fullName>
    </submittedName>
</protein>